<keyword evidence="3" id="KW-0804">Transcription</keyword>
<dbReference type="Pfam" id="PF12767">
    <property type="entry name" value="SAGA-Tad1"/>
    <property type="match status" value="1"/>
</dbReference>
<dbReference type="GO" id="GO:0003713">
    <property type="term" value="F:transcription coactivator activity"/>
    <property type="evidence" value="ECO:0007669"/>
    <property type="project" value="TreeGrafter"/>
</dbReference>
<dbReference type="AlphaFoldDB" id="A0A7C8MV63"/>
<evidence type="ECO:0000256" key="5">
    <source>
        <dbReference type="SAM" id="MobiDB-lite"/>
    </source>
</evidence>
<evidence type="ECO:0000256" key="1">
    <source>
        <dbReference type="ARBA" id="ARBA00004123"/>
    </source>
</evidence>
<reference evidence="6 7" key="1">
    <citation type="submission" date="2020-01" db="EMBL/GenBank/DDBJ databases">
        <authorList>
            <consortium name="DOE Joint Genome Institute"/>
            <person name="Haridas S."/>
            <person name="Albert R."/>
            <person name="Binder M."/>
            <person name="Bloem J."/>
            <person name="Labutti K."/>
            <person name="Salamov A."/>
            <person name="Andreopoulos B."/>
            <person name="Baker S.E."/>
            <person name="Barry K."/>
            <person name="Bills G."/>
            <person name="Bluhm B.H."/>
            <person name="Cannon C."/>
            <person name="Castanera R."/>
            <person name="Culley D.E."/>
            <person name="Daum C."/>
            <person name="Ezra D."/>
            <person name="Gonzalez J.B."/>
            <person name="Henrissat B."/>
            <person name="Kuo A."/>
            <person name="Liang C."/>
            <person name="Lipzen A."/>
            <person name="Lutzoni F."/>
            <person name="Magnuson J."/>
            <person name="Mondo S."/>
            <person name="Nolan M."/>
            <person name="Ohm R."/>
            <person name="Pangilinan J."/>
            <person name="Park H.-J.H."/>
            <person name="Ramirez L."/>
            <person name="Alfaro M."/>
            <person name="Sun H."/>
            <person name="Tritt A."/>
            <person name="Yoshinaga Y."/>
            <person name="Zwiers L.-H.L."/>
            <person name="Turgeon B.G."/>
            <person name="Goodwin S.B."/>
            <person name="Spatafora J.W."/>
            <person name="Crous P.W."/>
            <person name="Grigoriev I.V."/>
        </authorList>
    </citation>
    <scope>NUCLEOTIDE SEQUENCE [LARGE SCALE GENOMIC DNA]</scope>
    <source>
        <strain evidence="6 7">CBS 611.86</strain>
    </source>
</reference>
<dbReference type="InterPro" id="IPR024738">
    <property type="entry name" value="Hfi1/Tada1"/>
</dbReference>
<dbReference type="GO" id="GO:0005634">
    <property type="term" value="C:nucleus"/>
    <property type="evidence" value="ECO:0007669"/>
    <property type="project" value="UniProtKB-SubCell"/>
</dbReference>
<feature type="compositionally biased region" description="Acidic residues" evidence="5">
    <location>
        <begin position="366"/>
        <end position="377"/>
    </location>
</feature>
<organism evidence="6 7">
    <name type="scientific">Massariosphaeria phaeospora</name>
    <dbReference type="NCBI Taxonomy" id="100035"/>
    <lineage>
        <taxon>Eukaryota</taxon>
        <taxon>Fungi</taxon>
        <taxon>Dikarya</taxon>
        <taxon>Ascomycota</taxon>
        <taxon>Pezizomycotina</taxon>
        <taxon>Dothideomycetes</taxon>
        <taxon>Pleosporomycetidae</taxon>
        <taxon>Pleosporales</taxon>
        <taxon>Pleosporales incertae sedis</taxon>
        <taxon>Massariosphaeria</taxon>
    </lineage>
</organism>
<accession>A0A7C8MV63</accession>
<comment type="subcellular location">
    <subcellularLocation>
        <location evidence="1">Nucleus</location>
    </subcellularLocation>
</comment>
<dbReference type="GO" id="GO:0000124">
    <property type="term" value="C:SAGA complex"/>
    <property type="evidence" value="ECO:0007669"/>
    <property type="project" value="TreeGrafter"/>
</dbReference>
<dbReference type="PANTHER" id="PTHR21277">
    <property type="entry name" value="TRANSCRIPTIONAL ADAPTER 1"/>
    <property type="match status" value="1"/>
</dbReference>
<dbReference type="GO" id="GO:0006357">
    <property type="term" value="P:regulation of transcription by RNA polymerase II"/>
    <property type="evidence" value="ECO:0007669"/>
    <property type="project" value="TreeGrafter"/>
</dbReference>
<evidence type="ECO:0000256" key="2">
    <source>
        <dbReference type="ARBA" id="ARBA00023015"/>
    </source>
</evidence>
<dbReference type="PANTHER" id="PTHR21277:SF5">
    <property type="entry name" value="TRANSCRIPTIONAL ADAPTER 1"/>
    <property type="match status" value="1"/>
</dbReference>
<gene>
    <name evidence="6" type="ORF">BDV95DRAFT_588813</name>
</gene>
<name>A0A7C8MV63_9PLEO</name>
<dbReference type="EMBL" id="JAADJZ010000001">
    <property type="protein sequence ID" value="KAF2877784.1"/>
    <property type="molecule type" value="Genomic_DNA"/>
</dbReference>
<evidence type="ECO:0000313" key="6">
    <source>
        <dbReference type="EMBL" id="KAF2877784.1"/>
    </source>
</evidence>
<dbReference type="OrthoDB" id="10264870at2759"/>
<feature type="region of interest" description="Disordered" evidence="5">
    <location>
        <begin position="360"/>
        <end position="392"/>
    </location>
</feature>
<evidence type="ECO:0000256" key="4">
    <source>
        <dbReference type="ARBA" id="ARBA00023242"/>
    </source>
</evidence>
<feature type="region of interest" description="Disordered" evidence="5">
    <location>
        <begin position="1"/>
        <end position="46"/>
    </location>
</feature>
<protein>
    <submittedName>
        <fullName evidence="6">Transcriptional regulator of RNA polII, SAGA, subunit-domain-containing protein</fullName>
    </submittedName>
</protein>
<keyword evidence="2" id="KW-0805">Transcription regulation</keyword>
<comment type="caution">
    <text evidence="6">The sequence shown here is derived from an EMBL/GenBank/DDBJ whole genome shotgun (WGS) entry which is preliminary data.</text>
</comment>
<sequence>MAGTIRPNEMNVATTPTLAHKSLPGAPDSAKTENSSKKPSAPRAPRVDVEPLYTAVKSAISDTDWTTYKTALSSVLLGNLNQEELTQRLKGILSTPALEHAHNALVMGVYANVWRDAPEPGIASWVSSSDKPSSGVVKGTGDESEKRLKHEVMQLNRRERKRLKTIHQGGAAAIGEYDALNTVMQEYHDARRIKLPDTGPASAGGYQKTNWELEIRKRYTSSLYSETREFPTSATITTRMLPICYESGLPSGHAPDCAEYMNIATETYIKEALSNFFSRINANGPGYIRTADFKARVEKDERKVERRELQRGLAGELPVEMEERRRRKLLSMEDLRLTIQLGDQYMGQVPLVSSQIVNARSRDADGIDDDDDDDDDGGGMLAPKTNGIPIPGVPTVVPAPGAAIVHGNGNVSVGPHRHPSAARPNGFGGALHVDRGDPMVLDGDADDDLQFLGGSVQDMDGLDSVLDSVLDIPV</sequence>
<keyword evidence="4" id="KW-0539">Nucleus</keyword>
<evidence type="ECO:0000313" key="7">
    <source>
        <dbReference type="Proteomes" id="UP000481861"/>
    </source>
</evidence>
<feature type="region of interest" description="Disordered" evidence="5">
    <location>
        <begin position="124"/>
        <end position="145"/>
    </location>
</feature>
<dbReference type="Proteomes" id="UP000481861">
    <property type="component" value="Unassembled WGS sequence"/>
</dbReference>
<proteinExistence type="predicted"/>
<evidence type="ECO:0000256" key="3">
    <source>
        <dbReference type="ARBA" id="ARBA00023163"/>
    </source>
</evidence>
<keyword evidence="7" id="KW-1185">Reference proteome</keyword>